<dbReference type="AlphaFoldDB" id="A0A9Q0GKK6"/>
<feature type="compositionally biased region" description="Polar residues" evidence="1">
    <location>
        <begin position="122"/>
        <end position="135"/>
    </location>
</feature>
<feature type="region of interest" description="Disordered" evidence="1">
    <location>
        <begin position="118"/>
        <end position="154"/>
    </location>
</feature>
<proteinExistence type="predicted"/>
<sequence>MTSSEPQTPLDNLVCNITINPNGDLVEPLRFNLAVDCEQQVLNVGREMRKSLIGKSLDGVVDDSVECRLEEQPEKSPNALESGNGLEHPWLSRWVKKKRSDGLKDQFIFPTRPGICLPMPGRTSTAGKHVSSSLDAPSGLPEKNKETQSAAFQK</sequence>
<comment type="caution">
    <text evidence="2">The sequence shown here is derived from an EMBL/GenBank/DDBJ whole genome shotgun (WGS) entry which is preliminary data.</text>
</comment>
<organism evidence="2 3">
    <name type="scientific">Protea cynaroides</name>
    <dbReference type="NCBI Taxonomy" id="273540"/>
    <lineage>
        <taxon>Eukaryota</taxon>
        <taxon>Viridiplantae</taxon>
        <taxon>Streptophyta</taxon>
        <taxon>Embryophyta</taxon>
        <taxon>Tracheophyta</taxon>
        <taxon>Spermatophyta</taxon>
        <taxon>Magnoliopsida</taxon>
        <taxon>Proteales</taxon>
        <taxon>Proteaceae</taxon>
        <taxon>Protea</taxon>
    </lineage>
</organism>
<evidence type="ECO:0000313" key="3">
    <source>
        <dbReference type="Proteomes" id="UP001141806"/>
    </source>
</evidence>
<gene>
    <name evidence="2" type="ORF">NE237_000057</name>
</gene>
<keyword evidence="3" id="KW-1185">Reference proteome</keyword>
<protein>
    <submittedName>
        <fullName evidence="2">Uncharacterized protein</fullName>
    </submittedName>
</protein>
<name>A0A9Q0GKK6_9MAGN</name>
<evidence type="ECO:0000313" key="2">
    <source>
        <dbReference type="EMBL" id="KAJ4945356.1"/>
    </source>
</evidence>
<dbReference type="Proteomes" id="UP001141806">
    <property type="component" value="Unassembled WGS sequence"/>
</dbReference>
<accession>A0A9Q0GKK6</accession>
<reference evidence="2" key="1">
    <citation type="journal article" date="2023" name="Plant J.">
        <title>The genome of the king protea, Protea cynaroides.</title>
        <authorList>
            <person name="Chang J."/>
            <person name="Duong T.A."/>
            <person name="Schoeman C."/>
            <person name="Ma X."/>
            <person name="Roodt D."/>
            <person name="Barker N."/>
            <person name="Li Z."/>
            <person name="Van de Peer Y."/>
            <person name="Mizrachi E."/>
        </authorList>
    </citation>
    <scope>NUCLEOTIDE SEQUENCE</scope>
    <source>
        <tissue evidence="2">Young leaves</tissue>
    </source>
</reference>
<evidence type="ECO:0000256" key="1">
    <source>
        <dbReference type="SAM" id="MobiDB-lite"/>
    </source>
</evidence>
<dbReference type="EMBL" id="JAMYWD010001092">
    <property type="protein sequence ID" value="KAJ4945356.1"/>
    <property type="molecule type" value="Genomic_DNA"/>
</dbReference>